<dbReference type="AlphaFoldDB" id="A0A0B0EKB4"/>
<feature type="transmembrane region" description="Helical" evidence="1">
    <location>
        <begin position="95"/>
        <end position="111"/>
    </location>
</feature>
<protein>
    <submittedName>
        <fullName evidence="2">Uncharacterized protein</fullName>
    </submittedName>
</protein>
<feature type="transmembrane region" description="Helical" evidence="1">
    <location>
        <begin position="198"/>
        <end position="217"/>
    </location>
</feature>
<reference evidence="2 3" key="1">
    <citation type="submission" date="2014-10" db="EMBL/GenBank/DDBJ databases">
        <title>Draft genome of anammox bacterium scalindua brodae, obtained using differential coverage binning of sequence data from two enrichment reactors.</title>
        <authorList>
            <person name="Speth D.R."/>
            <person name="Russ L."/>
            <person name="Kartal B."/>
            <person name="Op den Camp H.J."/>
            <person name="Dutilh B.E."/>
            <person name="Jetten M.S."/>
        </authorList>
    </citation>
    <scope>NUCLEOTIDE SEQUENCE [LARGE SCALE GENOMIC DNA]</scope>
    <source>
        <strain evidence="2">RU1</strain>
    </source>
</reference>
<keyword evidence="1" id="KW-0812">Transmembrane</keyword>
<organism evidence="2 3">
    <name type="scientific">Candidatus Scalindua brodae</name>
    <dbReference type="NCBI Taxonomy" id="237368"/>
    <lineage>
        <taxon>Bacteria</taxon>
        <taxon>Pseudomonadati</taxon>
        <taxon>Planctomycetota</taxon>
        <taxon>Candidatus Brocadiia</taxon>
        <taxon>Candidatus Brocadiales</taxon>
        <taxon>Candidatus Scalinduaceae</taxon>
        <taxon>Candidatus Scalindua</taxon>
    </lineage>
</organism>
<keyword evidence="1" id="KW-0472">Membrane</keyword>
<gene>
    <name evidence="2" type="ORF">SCABRO_01798</name>
</gene>
<accession>A0A0B0EKB4</accession>
<keyword evidence="1" id="KW-1133">Transmembrane helix</keyword>
<evidence type="ECO:0000313" key="3">
    <source>
        <dbReference type="Proteomes" id="UP000030652"/>
    </source>
</evidence>
<evidence type="ECO:0000313" key="2">
    <source>
        <dbReference type="EMBL" id="KHE92446.1"/>
    </source>
</evidence>
<feature type="transmembrane region" description="Helical" evidence="1">
    <location>
        <begin position="24"/>
        <end position="42"/>
    </location>
</feature>
<dbReference type="EMBL" id="JRYO01000132">
    <property type="protein sequence ID" value="KHE92446.1"/>
    <property type="molecule type" value="Genomic_DNA"/>
</dbReference>
<proteinExistence type="predicted"/>
<comment type="caution">
    <text evidence="2">The sequence shown here is derived from an EMBL/GenBank/DDBJ whole genome shotgun (WGS) entry which is preliminary data.</text>
</comment>
<dbReference type="Proteomes" id="UP000030652">
    <property type="component" value="Unassembled WGS sequence"/>
</dbReference>
<sequence>MEFVIDVINNLAYIHENFWFKETLLILQSFIVFALVWWFATLKHGNKLLLFLSAIIGCASSILGDLGYWNDNDVLKHIAPASLYLIGINDKERRNGILLFAFLFPFFVITYEPYRSILIALFSILSHFLIYAFIILARKSICLSLFFSILIGLLYIYIGNIASPGTNDILVNPVLITLYTRCFDYYTENDKYTLFLKYFWIVLLCFAYFGNWIFYFLSDYYYLLPF</sequence>
<evidence type="ECO:0000256" key="1">
    <source>
        <dbReference type="SAM" id="Phobius"/>
    </source>
</evidence>
<name>A0A0B0EKB4_9BACT</name>
<feature type="transmembrane region" description="Helical" evidence="1">
    <location>
        <begin position="117"/>
        <end position="136"/>
    </location>
</feature>
<dbReference type="eggNOG" id="ENOG5033WST">
    <property type="taxonomic scope" value="Bacteria"/>
</dbReference>
<feature type="transmembrane region" description="Helical" evidence="1">
    <location>
        <begin position="143"/>
        <end position="163"/>
    </location>
</feature>
<feature type="transmembrane region" description="Helical" evidence="1">
    <location>
        <begin position="48"/>
        <end position="69"/>
    </location>
</feature>